<evidence type="ECO:0000256" key="3">
    <source>
        <dbReference type="ARBA" id="ARBA00023211"/>
    </source>
</evidence>
<dbReference type="Gene3D" id="3.30.70.1250">
    <property type="entry name" value="Phosphopentomutase"/>
    <property type="match status" value="1"/>
</dbReference>
<dbReference type="GO" id="GO:0005829">
    <property type="term" value="C:cytosol"/>
    <property type="evidence" value="ECO:0007669"/>
    <property type="project" value="TreeGrafter"/>
</dbReference>
<dbReference type="GO" id="GO:0000287">
    <property type="term" value="F:magnesium ion binding"/>
    <property type="evidence" value="ECO:0007669"/>
    <property type="project" value="InterPro"/>
</dbReference>
<organism evidence="6 7">
    <name type="scientific">Enterococcus saccharolyticus 30_1</name>
    <dbReference type="NCBI Taxonomy" id="742813"/>
    <lineage>
        <taxon>Bacteria</taxon>
        <taxon>Bacillati</taxon>
        <taxon>Bacillota</taxon>
        <taxon>Bacilli</taxon>
        <taxon>Lactobacillales</taxon>
        <taxon>Enterococcaceae</taxon>
        <taxon>Enterococcus</taxon>
    </lineage>
</organism>
<evidence type="ECO:0000256" key="1">
    <source>
        <dbReference type="ARBA" id="ARBA00010373"/>
    </source>
</evidence>
<comment type="caution">
    <text evidence="6">The sequence shown here is derived from an EMBL/GenBank/DDBJ whole genome shotgun (WGS) entry which is preliminary data.</text>
</comment>
<evidence type="ECO:0000313" key="7">
    <source>
        <dbReference type="Proteomes" id="UP000004393"/>
    </source>
</evidence>
<evidence type="ECO:0000259" key="5">
    <source>
        <dbReference type="Pfam" id="PF01676"/>
    </source>
</evidence>
<evidence type="ECO:0000256" key="4">
    <source>
        <dbReference type="ARBA" id="ARBA00023235"/>
    </source>
</evidence>
<evidence type="ECO:0000313" key="6">
    <source>
        <dbReference type="EMBL" id="EHG27196.1"/>
    </source>
</evidence>
<dbReference type="PANTHER" id="PTHR21110">
    <property type="entry name" value="PHOSPHOPENTOMUTASE"/>
    <property type="match status" value="1"/>
</dbReference>
<dbReference type="GO" id="GO:0008973">
    <property type="term" value="F:phosphopentomutase activity"/>
    <property type="evidence" value="ECO:0007669"/>
    <property type="project" value="InterPro"/>
</dbReference>
<sequence length="415" mass="45485">MTVLENKLEGENMGRFVVIVLDSFGVGAMNDVQEVRPRDIGSTTAGHIIRDIPNIQIPTLEKLGLMNALGEEIGRHHFSKTANYGTSNLAHYGADSFLGHQEIMGTTPKIPLIQPFNQKIDVVEENLVKQGYQVRRVGEKGTQILVVNEVATVGDNLETDYGQVYNVSACLDLVDFTNLKKIGQAVRDVVQVSRVITFGGEQIVLDDLLSAKKVKNDEIAGVDAPESGVYNHGYQVVHLGYGIDKNVQTPTILDKAGITVSFLGKIADIIQTESHRLFPGVDSEGLFDNLMSEVKTIDHGFIALNIQETDLAGHAEDTEKYADRLEVSDRRIGELLLEMREGDLLIVMADHGNDPTIGHSNHTRERVPLLIYSPGVQGKKIGERLTLADVGATVADYFKVAAPQNGDSFLKEIFD</sequence>
<dbReference type="Gene3D" id="3.40.720.10">
    <property type="entry name" value="Alkaline Phosphatase, subunit A"/>
    <property type="match status" value="1"/>
</dbReference>
<dbReference type="Proteomes" id="UP000004393">
    <property type="component" value="Unassembled WGS sequence"/>
</dbReference>
<dbReference type="PANTHER" id="PTHR21110:SF0">
    <property type="entry name" value="PHOSPHOPENTOMUTASE"/>
    <property type="match status" value="1"/>
</dbReference>
<reference evidence="6 7" key="1">
    <citation type="submission" date="2011-10" db="EMBL/GenBank/DDBJ databases">
        <title>The Genome Sequence of Enterococcus saccharolyticus 30_1.</title>
        <authorList>
            <consortium name="The Broad Institute Genome Sequencing Platform"/>
            <person name="Earl A."/>
            <person name="Ward D."/>
            <person name="Feldgarden M."/>
            <person name="Gevers D."/>
            <person name="Daigneault M."/>
            <person name="Strauss J."/>
            <person name="Allen-Vercoe E."/>
            <person name="Young S.K."/>
            <person name="Zeng Q."/>
            <person name="Gargeya S."/>
            <person name="Fitzgerald M."/>
            <person name="Haas B."/>
            <person name="Abouelleil A."/>
            <person name="Alvarado L."/>
            <person name="Arachchi H.M."/>
            <person name="Berlin A."/>
            <person name="Brown A."/>
            <person name="Chapman S.B."/>
            <person name="Chen Z."/>
            <person name="Dunbar C."/>
            <person name="Freedman E."/>
            <person name="Gearin G."/>
            <person name="Gellesch M."/>
            <person name="Goldberg J."/>
            <person name="Griggs A."/>
            <person name="Gujja S."/>
            <person name="Heiman D."/>
            <person name="Howarth C."/>
            <person name="Larson L."/>
            <person name="Lui A."/>
            <person name="MacDonald P.J.P."/>
            <person name="Montmayeur A."/>
            <person name="Murphy C."/>
            <person name="Neiman D."/>
            <person name="Pearson M."/>
            <person name="Priest M."/>
            <person name="Roberts A."/>
            <person name="Saif S."/>
            <person name="Shea T."/>
            <person name="Shenoy N."/>
            <person name="Sisk P."/>
            <person name="Stolte C."/>
            <person name="Sykes S."/>
            <person name="Wortman J."/>
            <person name="Nusbaum C."/>
            <person name="Birren B."/>
        </authorList>
    </citation>
    <scope>NUCLEOTIDE SEQUENCE [LARGE SCALE GENOMIC DNA]</scope>
    <source>
        <strain evidence="6 7">30_1</strain>
    </source>
</reference>
<keyword evidence="3" id="KW-0464">Manganese</keyword>
<dbReference type="GO" id="GO:0009117">
    <property type="term" value="P:nucleotide metabolic process"/>
    <property type="evidence" value="ECO:0007669"/>
    <property type="project" value="InterPro"/>
</dbReference>
<dbReference type="InterPro" id="IPR017850">
    <property type="entry name" value="Alkaline_phosphatase_core_sf"/>
</dbReference>
<gene>
    <name evidence="6" type="ORF">HMPREF9478_02406</name>
</gene>
<dbReference type="SUPFAM" id="SSF53649">
    <property type="entry name" value="Alkaline phosphatase-like"/>
    <property type="match status" value="1"/>
</dbReference>
<keyword evidence="4" id="KW-0413">Isomerase</keyword>
<dbReference type="PIRSF" id="PIRSF001491">
    <property type="entry name" value="Ppentomutase"/>
    <property type="match status" value="1"/>
</dbReference>
<accession>A0AA87FFQ2</accession>
<dbReference type="NCBIfam" id="NF009049">
    <property type="entry name" value="PRK12383.1"/>
    <property type="match status" value="1"/>
</dbReference>
<keyword evidence="2" id="KW-0479">Metal-binding</keyword>
<dbReference type="InterPro" id="IPR024052">
    <property type="entry name" value="Phosphopentomutase_DeoB_cap_sf"/>
</dbReference>
<feature type="domain" description="Metalloenzyme" evidence="5">
    <location>
        <begin position="15"/>
        <end position="400"/>
    </location>
</feature>
<dbReference type="Pfam" id="PF01676">
    <property type="entry name" value="Metalloenzyme"/>
    <property type="match status" value="1"/>
</dbReference>
<comment type="similarity">
    <text evidence="1">Belongs to the phosphopentomutase family.</text>
</comment>
<proteinExistence type="inferred from homology"/>
<evidence type="ECO:0000256" key="2">
    <source>
        <dbReference type="ARBA" id="ARBA00022723"/>
    </source>
</evidence>
<dbReference type="GO" id="GO:0043094">
    <property type="term" value="P:metabolic compound salvage"/>
    <property type="evidence" value="ECO:0007669"/>
    <property type="project" value="InterPro"/>
</dbReference>
<name>A0AA87FFQ2_9ENTE</name>
<dbReference type="EMBL" id="ADLY01000041">
    <property type="protein sequence ID" value="EHG27196.1"/>
    <property type="molecule type" value="Genomic_DNA"/>
</dbReference>
<dbReference type="InterPro" id="IPR010045">
    <property type="entry name" value="DeoB"/>
</dbReference>
<keyword evidence="7" id="KW-1185">Reference proteome</keyword>
<dbReference type="InterPro" id="IPR006124">
    <property type="entry name" value="Metalloenzyme"/>
</dbReference>
<dbReference type="AlphaFoldDB" id="A0AA87FFQ2"/>
<dbReference type="CDD" id="cd16009">
    <property type="entry name" value="PPM"/>
    <property type="match status" value="1"/>
</dbReference>
<protein>
    <recommendedName>
        <fullName evidence="5">Metalloenzyme domain-containing protein</fullName>
    </recommendedName>
</protein>